<dbReference type="Proteomes" id="UP000185568">
    <property type="component" value="Unassembled WGS sequence"/>
</dbReference>
<protein>
    <submittedName>
        <fullName evidence="1">Uncharacterized protein</fullName>
    </submittedName>
</protein>
<keyword evidence="2" id="KW-1185">Reference proteome</keyword>
<evidence type="ECO:0000313" key="1">
    <source>
        <dbReference type="EMBL" id="OLN21879.1"/>
    </source>
</evidence>
<comment type="caution">
    <text evidence="1">The sequence shown here is derived from an EMBL/GenBank/DDBJ whole genome shotgun (WGS) entry which is preliminary data.</text>
</comment>
<organism evidence="1 2">
    <name type="scientific">Domibacillus antri</name>
    <dbReference type="NCBI Taxonomy" id="1714264"/>
    <lineage>
        <taxon>Bacteria</taxon>
        <taxon>Bacillati</taxon>
        <taxon>Bacillota</taxon>
        <taxon>Bacilli</taxon>
        <taxon>Bacillales</taxon>
        <taxon>Bacillaceae</taxon>
        <taxon>Domibacillus</taxon>
    </lineage>
</organism>
<evidence type="ECO:0000313" key="2">
    <source>
        <dbReference type="Proteomes" id="UP000185568"/>
    </source>
</evidence>
<accession>A0A1Q8Q3F8</accession>
<dbReference type="EMBL" id="MSDU01000028">
    <property type="protein sequence ID" value="OLN21879.1"/>
    <property type="molecule type" value="Genomic_DNA"/>
</dbReference>
<name>A0A1Q8Q3F8_9BACI</name>
<reference evidence="1 2" key="1">
    <citation type="submission" date="2016-12" db="EMBL/GenBank/DDBJ databases">
        <title>Domibacillus antri genome sequencing.</title>
        <authorList>
            <person name="Verma A."/>
            <person name="Krishnamurthi S."/>
        </authorList>
    </citation>
    <scope>NUCLEOTIDE SEQUENCE [LARGE SCALE GENOMIC DNA]</scope>
    <source>
        <strain evidence="1 2">XD80</strain>
    </source>
</reference>
<dbReference type="STRING" id="1714264.BTO30_12330"/>
<sequence>MGDMAEMVLDGLICERCGSFTDEEESGYAKLCGECERDLRQKQVRPRRFWKKKNPPRQR</sequence>
<gene>
    <name evidence="1" type="ORF">BTO30_12330</name>
</gene>
<proteinExistence type="predicted"/>
<dbReference type="AlphaFoldDB" id="A0A1Q8Q3F8"/>